<dbReference type="EMBL" id="JBHTLM010000014">
    <property type="protein sequence ID" value="MFD1178195.1"/>
    <property type="molecule type" value="Genomic_DNA"/>
</dbReference>
<dbReference type="Pfam" id="PF01433">
    <property type="entry name" value="Peptidase_M1"/>
    <property type="match status" value="1"/>
</dbReference>
<feature type="transmembrane region" description="Helical" evidence="1">
    <location>
        <begin position="50"/>
        <end position="72"/>
    </location>
</feature>
<keyword evidence="1" id="KW-0812">Transmembrane</keyword>
<dbReference type="Gene3D" id="1.10.390.10">
    <property type="entry name" value="Neutral Protease Domain 2"/>
    <property type="match status" value="1"/>
</dbReference>
<keyword evidence="1" id="KW-0472">Membrane</keyword>
<protein>
    <submittedName>
        <fullName evidence="3">M1 family aminopeptidase</fullName>
    </submittedName>
</protein>
<feature type="transmembrane region" description="Helical" evidence="1">
    <location>
        <begin position="252"/>
        <end position="270"/>
    </location>
</feature>
<gene>
    <name evidence="3" type="ORF">ACFQ3W_18040</name>
</gene>
<dbReference type="InterPro" id="IPR034015">
    <property type="entry name" value="M1_LTA4H"/>
</dbReference>
<feature type="transmembrane region" description="Helical" evidence="1">
    <location>
        <begin position="139"/>
        <end position="161"/>
    </location>
</feature>
<dbReference type="GO" id="GO:0004177">
    <property type="term" value="F:aminopeptidase activity"/>
    <property type="evidence" value="ECO:0007669"/>
    <property type="project" value="UniProtKB-KW"/>
</dbReference>
<dbReference type="RefSeq" id="WP_379320636.1">
    <property type="nucleotide sequence ID" value="NZ_JBHTLM010000014.1"/>
</dbReference>
<feature type="transmembrane region" description="Helical" evidence="1">
    <location>
        <begin position="212"/>
        <end position="232"/>
    </location>
</feature>
<dbReference type="PANTHER" id="PTHR45726:SF3">
    <property type="entry name" value="LEUKOTRIENE A-4 HYDROLASE"/>
    <property type="match status" value="1"/>
</dbReference>
<keyword evidence="3" id="KW-0378">Hydrolase</keyword>
<evidence type="ECO:0000256" key="1">
    <source>
        <dbReference type="SAM" id="Phobius"/>
    </source>
</evidence>
<accession>A0ABW3S221</accession>
<sequence length="752" mass="83982">MNILSYLRVEQGRLFRSKTTLLILALTLLCPLAGYSLYQPAGTTTTAAVALANPVLASGLGGAVLFALLTLFELDRMKRNQTEVLTDSIVSPLVLGAVKLVALLMAALSVTLLTAIVYLPYTFYRMNMVFDFVEYSKSVVILMLPSLWLSILASSAFYQIFRRVDLSFILLAALVYFSLSKLASDIYLLRWINPLVPTFSSDFSNEVVYRTAGYSRLVWFALLLGLWLFSLLCVRHHGKGLFGSLAHNGRKIYVPIIAVLLVAGSFYLYANEPYIDHAPMAEPDTSDVTGGGMSVMMNEQKPENQPLKVLHKQANIVLNTARTRLDGTAIYQIQNTSHQRQKGIMNLNPGYKVDKIAANGKEIAFTDLNNDYYLSSKDINFELPADESINLEITYGGSPKIPSADRMVLRSSRIDPKYIDIMGNALIPALNAATAEDCDFSGEVTIPGDLELISTGTPATVLRSNGDGTRTWQVHDPRGRATLFAGDYAKLEINTGGTPVFFYYGKKHQKQLEELGIRKILEDTIAYCTEHFGPLPYTKEMPLMILMSHAYSFGGGAAGNISFMDESTYTKESLSDPQKGASATEVLAHEIVHQWWGIGRFMMDQKNQDWSSEGLTVYTTYRMMKEKHGDEYANKYYVDFWKNALENQKSNFYVRHPEYIKLLPEKYVAQLQNMMWDAAVYKKVPLQILKAEQQVGGEKKMDKILAELFQNGGKEMPPMVTWHDFLSACGLTEKAVELDILPAGSQEGAKEQ</sequence>
<comment type="caution">
    <text evidence="3">The sequence shown here is derived from an EMBL/GenBank/DDBJ whole genome shotgun (WGS) entry which is preliminary data.</text>
</comment>
<feature type="transmembrane region" description="Helical" evidence="1">
    <location>
        <begin position="168"/>
        <end position="192"/>
    </location>
</feature>
<dbReference type="SUPFAM" id="SSF55486">
    <property type="entry name" value="Metalloproteases ('zincins'), catalytic domain"/>
    <property type="match status" value="1"/>
</dbReference>
<dbReference type="Proteomes" id="UP001597262">
    <property type="component" value="Unassembled WGS sequence"/>
</dbReference>
<keyword evidence="4" id="KW-1185">Reference proteome</keyword>
<dbReference type="InterPro" id="IPR027268">
    <property type="entry name" value="Peptidase_M4/M1_CTD_sf"/>
</dbReference>
<organism evidence="3 4">
    <name type="scientific">Paenibacillus puldeungensis</name>
    <dbReference type="NCBI Taxonomy" id="696536"/>
    <lineage>
        <taxon>Bacteria</taxon>
        <taxon>Bacillati</taxon>
        <taxon>Bacillota</taxon>
        <taxon>Bacilli</taxon>
        <taxon>Bacillales</taxon>
        <taxon>Paenibacillaceae</taxon>
        <taxon>Paenibacillus</taxon>
    </lineage>
</organism>
<keyword evidence="1" id="KW-1133">Transmembrane helix</keyword>
<feature type="transmembrane region" description="Helical" evidence="1">
    <location>
        <begin position="21"/>
        <end position="38"/>
    </location>
</feature>
<proteinExistence type="predicted"/>
<evidence type="ECO:0000313" key="3">
    <source>
        <dbReference type="EMBL" id="MFD1178195.1"/>
    </source>
</evidence>
<dbReference type="PANTHER" id="PTHR45726">
    <property type="entry name" value="LEUKOTRIENE A-4 HYDROLASE"/>
    <property type="match status" value="1"/>
</dbReference>
<keyword evidence="3" id="KW-0645">Protease</keyword>
<keyword evidence="3" id="KW-0031">Aminopeptidase</keyword>
<feature type="domain" description="Peptidase M1 membrane alanine aminopeptidase" evidence="2">
    <location>
        <begin position="524"/>
        <end position="711"/>
    </location>
</feature>
<reference evidence="4" key="1">
    <citation type="journal article" date="2019" name="Int. J. Syst. Evol. Microbiol.">
        <title>The Global Catalogue of Microorganisms (GCM) 10K type strain sequencing project: providing services to taxonomists for standard genome sequencing and annotation.</title>
        <authorList>
            <consortium name="The Broad Institute Genomics Platform"/>
            <consortium name="The Broad Institute Genome Sequencing Center for Infectious Disease"/>
            <person name="Wu L."/>
            <person name="Ma J."/>
        </authorList>
    </citation>
    <scope>NUCLEOTIDE SEQUENCE [LARGE SCALE GENOMIC DNA]</scope>
    <source>
        <strain evidence="4">CCUG 59189</strain>
    </source>
</reference>
<dbReference type="InterPro" id="IPR014782">
    <property type="entry name" value="Peptidase_M1_dom"/>
</dbReference>
<evidence type="ECO:0000313" key="4">
    <source>
        <dbReference type="Proteomes" id="UP001597262"/>
    </source>
</evidence>
<name>A0ABW3S221_9BACL</name>
<evidence type="ECO:0000259" key="2">
    <source>
        <dbReference type="Pfam" id="PF01433"/>
    </source>
</evidence>
<feature type="transmembrane region" description="Helical" evidence="1">
    <location>
        <begin position="93"/>
        <end position="119"/>
    </location>
</feature>